<dbReference type="Pfam" id="PF00226">
    <property type="entry name" value="DnaJ"/>
    <property type="match status" value="1"/>
</dbReference>
<protein>
    <recommendedName>
        <fullName evidence="2">J domain-containing protein</fullName>
    </recommendedName>
</protein>
<reference evidence="3" key="1">
    <citation type="submission" date="2021-02" db="EMBL/GenBank/DDBJ databases">
        <authorList>
            <person name="Dougan E. K."/>
            <person name="Rhodes N."/>
            <person name="Thang M."/>
            <person name="Chan C."/>
        </authorList>
    </citation>
    <scope>NUCLEOTIDE SEQUENCE</scope>
</reference>
<dbReference type="EMBL" id="CAJNNW010005700">
    <property type="protein sequence ID" value="CAE8647646.1"/>
    <property type="molecule type" value="Genomic_DNA"/>
</dbReference>
<gene>
    <name evidence="4" type="ORF">PGLA2088_LOCUS47246</name>
    <name evidence="3" type="ORF">PGLA2088_LOCUS5863</name>
</gene>
<evidence type="ECO:0000313" key="5">
    <source>
        <dbReference type="Proteomes" id="UP000626109"/>
    </source>
</evidence>
<dbReference type="Proteomes" id="UP000626109">
    <property type="component" value="Unassembled WGS sequence"/>
</dbReference>
<evidence type="ECO:0000313" key="4">
    <source>
        <dbReference type="EMBL" id="CAE8734332.1"/>
    </source>
</evidence>
<organism evidence="3 5">
    <name type="scientific">Polarella glacialis</name>
    <name type="common">Dinoflagellate</name>
    <dbReference type="NCBI Taxonomy" id="89957"/>
    <lineage>
        <taxon>Eukaryota</taxon>
        <taxon>Sar</taxon>
        <taxon>Alveolata</taxon>
        <taxon>Dinophyceae</taxon>
        <taxon>Suessiales</taxon>
        <taxon>Suessiaceae</taxon>
        <taxon>Polarella</taxon>
    </lineage>
</organism>
<feature type="compositionally biased region" description="Polar residues" evidence="1">
    <location>
        <begin position="60"/>
        <end position="69"/>
    </location>
</feature>
<feature type="region of interest" description="Disordered" evidence="1">
    <location>
        <begin position="55"/>
        <end position="85"/>
    </location>
</feature>
<feature type="domain" description="J" evidence="2">
    <location>
        <begin position="6"/>
        <end position="59"/>
    </location>
</feature>
<name>A0A813IBL8_POLGL</name>
<evidence type="ECO:0000259" key="2">
    <source>
        <dbReference type="PROSITE" id="PS50076"/>
    </source>
</evidence>
<dbReference type="InterPro" id="IPR036869">
    <property type="entry name" value="J_dom_sf"/>
</dbReference>
<dbReference type="EMBL" id="CAJNNW010036443">
    <property type="protein sequence ID" value="CAE8734332.1"/>
    <property type="molecule type" value="Genomic_DNA"/>
</dbReference>
<dbReference type="SUPFAM" id="SSF46565">
    <property type="entry name" value="Chaperone J-domain"/>
    <property type="match status" value="1"/>
</dbReference>
<dbReference type="Gene3D" id="1.10.287.110">
    <property type="entry name" value="DnaJ domain"/>
    <property type="match status" value="1"/>
</dbReference>
<evidence type="ECO:0000256" key="1">
    <source>
        <dbReference type="SAM" id="MobiDB-lite"/>
    </source>
</evidence>
<dbReference type="PANTHER" id="PTHR24074">
    <property type="entry name" value="CO-CHAPERONE PROTEIN DJLA"/>
    <property type="match status" value="1"/>
</dbReference>
<dbReference type="InterPro" id="IPR050817">
    <property type="entry name" value="DjlA_DnaK_co-chaperone"/>
</dbReference>
<dbReference type="InterPro" id="IPR001623">
    <property type="entry name" value="DnaJ_domain"/>
</dbReference>
<accession>A0A813IBL8</accession>
<dbReference type="CDD" id="cd06257">
    <property type="entry name" value="DnaJ"/>
    <property type="match status" value="1"/>
</dbReference>
<dbReference type="SMART" id="SM00271">
    <property type="entry name" value="DnaJ"/>
    <property type="match status" value="1"/>
</dbReference>
<dbReference type="PROSITE" id="PS50076">
    <property type="entry name" value="DNAJ_2"/>
    <property type="match status" value="1"/>
</dbReference>
<proteinExistence type="predicted"/>
<dbReference type="PRINTS" id="PR00625">
    <property type="entry name" value="JDOMAIN"/>
</dbReference>
<comment type="caution">
    <text evidence="3">The sequence shown here is derived from an EMBL/GenBank/DDBJ whole genome shotgun (WGS) entry which is preliminary data.</text>
</comment>
<evidence type="ECO:0000313" key="3">
    <source>
        <dbReference type="EMBL" id="CAE8647646.1"/>
    </source>
</evidence>
<sequence length="200" mass="22652">MPVDALPFTVLGLRPGASAGEIRLAYRRLALQHHPDKGGDTNVFQEITAAHEALLEKAQDQSAPSTPRTNVRRSRSRTPPKTQSSAMIGFGKYREMSYESVLQTDPVYCKWVAETARKQEDHPEPFVRFAEFIASERPGLFDGSTVLFGKYKGHLCNDVLQRDTNYCYWVLKVSLDADYQPLLEFAAWLWKHQFAAETSV</sequence>
<dbReference type="AlphaFoldDB" id="A0A813IBL8"/>